<dbReference type="AlphaFoldDB" id="A0A072PPK0"/>
<proteinExistence type="predicted"/>
<evidence type="ECO:0000313" key="2">
    <source>
        <dbReference type="Proteomes" id="UP000027920"/>
    </source>
</evidence>
<dbReference type="VEuPathDB" id="FungiDB:A1O9_03346"/>
<feature type="non-terminal residue" evidence="1">
    <location>
        <position position="1"/>
    </location>
</feature>
<dbReference type="Gene3D" id="3.30.710.10">
    <property type="entry name" value="Potassium Channel Kv1.1, Chain A"/>
    <property type="match status" value="1"/>
</dbReference>
<dbReference type="EMBL" id="AMGV01000002">
    <property type="protein sequence ID" value="KEF61776.1"/>
    <property type="molecule type" value="Genomic_DNA"/>
</dbReference>
<keyword evidence="2" id="KW-1185">Reference proteome</keyword>
<sequence>LTEMTKVIVGERSVTWLIHERPLMEISGFARIFLSWPSHGMSPFESIIKLPFEDPETFEHFVRYVYSREVAEMTVLAVLKLYTLAFRLQAPSLCEFILRVLKQSVSSIEQSDVQYIMNNITLSNPLRLRCLIVITNSIFRHEIDPDSLIAADIYNKHAIELLS</sequence>
<organism evidence="1 2">
    <name type="scientific">Exophiala aquamarina CBS 119918</name>
    <dbReference type="NCBI Taxonomy" id="1182545"/>
    <lineage>
        <taxon>Eukaryota</taxon>
        <taxon>Fungi</taxon>
        <taxon>Dikarya</taxon>
        <taxon>Ascomycota</taxon>
        <taxon>Pezizomycotina</taxon>
        <taxon>Eurotiomycetes</taxon>
        <taxon>Chaetothyriomycetidae</taxon>
        <taxon>Chaetothyriales</taxon>
        <taxon>Herpotrichiellaceae</taxon>
        <taxon>Exophiala</taxon>
    </lineage>
</organism>
<comment type="caution">
    <text evidence="1">The sequence shown here is derived from an EMBL/GenBank/DDBJ whole genome shotgun (WGS) entry which is preliminary data.</text>
</comment>
<dbReference type="STRING" id="1182545.A0A072PPK0"/>
<feature type="non-terminal residue" evidence="1">
    <location>
        <position position="163"/>
    </location>
</feature>
<name>A0A072PPK0_9EURO</name>
<evidence type="ECO:0000313" key="1">
    <source>
        <dbReference type="EMBL" id="KEF61776.1"/>
    </source>
</evidence>
<dbReference type="InterPro" id="IPR011333">
    <property type="entry name" value="SKP1/BTB/POZ_sf"/>
</dbReference>
<evidence type="ECO:0008006" key="3">
    <source>
        <dbReference type="Google" id="ProtNLM"/>
    </source>
</evidence>
<reference evidence="1 2" key="1">
    <citation type="submission" date="2013-03" db="EMBL/GenBank/DDBJ databases">
        <title>The Genome Sequence of Exophiala aquamarina CBS 119918.</title>
        <authorList>
            <consortium name="The Broad Institute Genomics Platform"/>
            <person name="Cuomo C."/>
            <person name="de Hoog S."/>
            <person name="Gorbushina A."/>
            <person name="Walker B."/>
            <person name="Young S.K."/>
            <person name="Zeng Q."/>
            <person name="Gargeya S."/>
            <person name="Fitzgerald M."/>
            <person name="Haas B."/>
            <person name="Abouelleil A."/>
            <person name="Allen A.W."/>
            <person name="Alvarado L."/>
            <person name="Arachchi H.M."/>
            <person name="Berlin A.M."/>
            <person name="Chapman S.B."/>
            <person name="Gainer-Dewar J."/>
            <person name="Goldberg J."/>
            <person name="Griggs A."/>
            <person name="Gujja S."/>
            <person name="Hansen M."/>
            <person name="Howarth C."/>
            <person name="Imamovic A."/>
            <person name="Ireland A."/>
            <person name="Larimer J."/>
            <person name="McCowan C."/>
            <person name="Murphy C."/>
            <person name="Pearson M."/>
            <person name="Poon T.W."/>
            <person name="Priest M."/>
            <person name="Roberts A."/>
            <person name="Saif S."/>
            <person name="Shea T."/>
            <person name="Sisk P."/>
            <person name="Sykes S."/>
            <person name="Wortman J."/>
            <person name="Nusbaum C."/>
            <person name="Birren B."/>
        </authorList>
    </citation>
    <scope>NUCLEOTIDE SEQUENCE [LARGE SCALE GENOMIC DNA]</scope>
    <source>
        <strain evidence="1 2">CBS 119918</strain>
    </source>
</reference>
<protein>
    <recommendedName>
        <fullName evidence="3">BTB domain-containing protein</fullName>
    </recommendedName>
</protein>
<dbReference type="RefSeq" id="XP_013264366.1">
    <property type="nucleotide sequence ID" value="XM_013408912.1"/>
</dbReference>
<gene>
    <name evidence="1" type="ORF">A1O9_03346</name>
</gene>
<accession>A0A072PPK0</accession>
<dbReference type="GeneID" id="25278282"/>
<dbReference type="Proteomes" id="UP000027920">
    <property type="component" value="Unassembled WGS sequence"/>
</dbReference>
<dbReference type="HOGENOM" id="CLU_1631008_0_0_1"/>
<dbReference type="SUPFAM" id="SSF54695">
    <property type="entry name" value="POZ domain"/>
    <property type="match status" value="1"/>
</dbReference>